<evidence type="ECO:0000313" key="4">
    <source>
        <dbReference type="Proteomes" id="UP000266292"/>
    </source>
</evidence>
<feature type="domain" description="Lipid/polyisoprenoid-binding YceI-like" evidence="2">
    <location>
        <begin position="48"/>
        <end position="235"/>
    </location>
</feature>
<dbReference type="Proteomes" id="UP000266292">
    <property type="component" value="Chromosome"/>
</dbReference>
<dbReference type="Gene3D" id="2.40.128.110">
    <property type="entry name" value="Lipid/polyisoprenoid-binding, YceI-like"/>
    <property type="match status" value="1"/>
</dbReference>
<keyword evidence="4" id="KW-1185">Reference proteome</keyword>
<dbReference type="SMART" id="SM00867">
    <property type="entry name" value="YceI"/>
    <property type="match status" value="1"/>
</dbReference>
<feature type="signal peptide" evidence="1">
    <location>
        <begin position="1"/>
        <end position="21"/>
    </location>
</feature>
<proteinExistence type="predicted"/>
<dbReference type="PROSITE" id="PS51257">
    <property type="entry name" value="PROKAR_LIPOPROTEIN"/>
    <property type="match status" value="1"/>
</dbReference>
<name>A0A1X9YVA2_9BACT</name>
<evidence type="ECO:0000313" key="3">
    <source>
        <dbReference type="EMBL" id="ARS36847.1"/>
    </source>
</evidence>
<gene>
    <name evidence="3" type="ORF">CA264_16240</name>
</gene>
<protein>
    <recommendedName>
        <fullName evidence="2">Lipid/polyisoprenoid-binding YceI-like domain-containing protein</fullName>
    </recommendedName>
</protein>
<accession>A0A1X9YVA2</accession>
<dbReference type="SUPFAM" id="SSF101874">
    <property type="entry name" value="YceI-like"/>
    <property type="match status" value="1"/>
</dbReference>
<dbReference type="AlphaFoldDB" id="A0A1X9YVA2"/>
<sequence length="239" mass="26484">MGKRHLLLLLQLAMLLFFASACDTTVKTDEAVIGDAVVKNNRVVPTETYAIDTANSEVTWIGSKMTGRHNGLFDIKEGELNMTNGLLTDGNIVLDITRVRATDKAIDEASNKKLTTHLRSADFFDSERYPTAEFELTGIAPYDSTKEQASSPVATYSELRVKNPTHRVTGNLTIKGQTKSVSFPARVTLQDSLLRAKANFNLDRTKWGLVYRSDNSLGDKTIYSEVNIGLDIVARPEKR</sequence>
<dbReference type="KEGG" id="pact:CA264_16240"/>
<reference evidence="4" key="1">
    <citation type="submission" date="2017-05" db="EMBL/GenBank/DDBJ databases">
        <authorList>
            <person name="Ray J."/>
            <person name="Price M."/>
            <person name="Deutschbauer A."/>
        </authorList>
    </citation>
    <scope>NUCLEOTIDE SEQUENCE [LARGE SCALE GENOMIC DNA]</scope>
    <source>
        <strain evidence="4">DSM 19842</strain>
    </source>
</reference>
<evidence type="ECO:0000256" key="1">
    <source>
        <dbReference type="SAM" id="SignalP"/>
    </source>
</evidence>
<dbReference type="EMBL" id="CP021235">
    <property type="protein sequence ID" value="ARS36847.1"/>
    <property type="molecule type" value="Genomic_DNA"/>
</dbReference>
<dbReference type="STRING" id="709015.GCA_000472485_03279"/>
<dbReference type="InterPro" id="IPR007372">
    <property type="entry name" value="Lipid/polyisoprenoid-bd_YceI"/>
</dbReference>
<keyword evidence="1" id="KW-0732">Signal</keyword>
<dbReference type="PANTHER" id="PTHR34406">
    <property type="entry name" value="PROTEIN YCEI"/>
    <property type="match status" value="1"/>
</dbReference>
<dbReference type="OrthoDB" id="951410at2"/>
<dbReference type="InterPro" id="IPR036761">
    <property type="entry name" value="TTHA0802/YceI-like_sf"/>
</dbReference>
<dbReference type="RefSeq" id="WP_025608452.1">
    <property type="nucleotide sequence ID" value="NZ_CP021235.1"/>
</dbReference>
<dbReference type="PANTHER" id="PTHR34406:SF1">
    <property type="entry name" value="PROTEIN YCEI"/>
    <property type="match status" value="1"/>
</dbReference>
<dbReference type="Pfam" id="PF04264">
    <property type="entry name" value="YceI"/>
    <property type="match status" value="1"/>
</dbReference>
<evidence type="ECO:0000259" key="2">
    <source>
        <dbReference type="SMART" id="SM00867"/>
    </source>
</evidence>
<feature type="chain" id="PRO_5011002724" description="Lipid/polyisoprenoid-binding YceI-like domain-containing protein" evidence="1">
    <location>
        <begin position="22"/>
        <end position="239"/>
    </location>
</feature>
<organism evidence="3 4">
    <name type="scientific">Pontibacter actiniarum</name>
    <dbReference type="NCBI Taxonomy" id="323450"/>
    <lineage>
        <taxon>Bacteria</taxon>
        <taxon>Pseudomonadati</taxon>
        <taxon>Bacteroidota</taxon>
        <taxon>Cytophagia</taxon>
        <taxon>Cytophagales</taxon>
        <taxon>Hymenobacteraceae</taxon>
        <taxon>Pontibacter</taxon>
    </lineage>
</organism>